<dbReference type="EMBL" id="QUSY01000210">
    <property type="protein sequence ID" value="RHY31486.1"/>
    <property type="molecule type" value="Genomic_DNA"/>
</dbReference>
<protein>
    <submittedName>
        <fullName evidence="2">Uncharacterized protein</fullName>
    </submittedName>
</protein>
<proteinExistence type="predicted"/>
<evidence type="ECO:0000313" key="2">
    <source>
        <dbReference type="EMBL" id="RHY31486.1"/>
    </source>
</evidence>
<gene>
    <name evidence="2" type="ORF">DYB32_003448</name>
</gene>
<feature type="coiled-coil region" evidence="1">
    <location>
        <begin position="81"/>
        <end position="108"/>
    </location>
</feature>
<sequence length="200" mass="22558">MAHLHTLLQEAKAEKEAVKHQAIAETQAIRETIRAEGNLCAEEFRKQAVSRERDIHILKVRATHVAFGAHGGGQEQYAAVQESYSARISNLQARLTKLRSRYKALESRRNLDMEGFSRDITTLKRHIVKLENLYYGTKLTTDEIRLLRIDESNTLHGPDLESEIGQLQVLDQVLACVQVLSCCCCGGGCRGDIQRWLQTS</sequence>
<dbReference type="Proteomes" id="UP000285060">
    <property type="component" value="Unassembled WGS sequence"/>
</dbReference>
<keyword evidence="3" id="KW-1185">Reference proteome</keyword>
<keyword evidence="1" id="KW-0175">Coiled coil</keyword>
<evidence type="ECO:0000256" key="1">
    <source>
        <dbReference type="SAM" id="Coils"/>
    </source>
</evidence>
<dbReference type="AlphaFoldDB" id="A0A3R6VZK4"/>
<dbReference type="PANTHER" id="PTHR22091">
    <property type="entry name" value="COILED-COIL DOMAIN-CONTAINING PROTEIN 77"/>
    <property type="match status" value="1"/>
</dbReference>
<dbReference type="InterPro" id="IPR037696">
    <property type="entry name" value="CCDC77"/>
</dbReference>
<comment type="caution">
    <text evidence="2">The sequence shown here is derived from an EMBL/GenBank/DDBJ whole genome shotgun (WGS) entry which is preliminary data.</text>
</comment>
<organism evidence="2 3">
    <name type="scientific">Aphanomyces invadans</name>
    <dbReference type="NCBI Taxonomy" id="157072"/>
    <lineage>
        <taxon>Eukaryota</taxon>
        <taxon>Sar</taxon>
        <taxon>Stramenopiles</taxon>
        <taxon>Oomycota</taxon>
        <taxon>Saprolegniomycetes</taxon>
        <taxon>Saprolegniales</taxon>
        <taxon>Verrucalvaceae</taxon>
        <taxon>Aphanomyces</taxon>
    </lineage>
</organism>
<accession>A0A3R6VZK4</accession>
<dbReference type="PANTHER" id="PTHR22091:SF1">
    <property type="entry name" value="COILED-COIL DOMAIN-CONTAINING PROTEIN 77"/>
    <property type="match status" value="1"/>
</dbReference>
<evidence type="ECO:0000313" key="3">
    <source>
        <dbReference type="Proteomes" id="UP000285060"/>
    </source>
</evidence>
<name>A0A3R6VZK4_9STRA</name>
<reference evidence="2 3" key="1">
    <citation type="submission" date="2018-08" db="EMBL/GenBank/DDBJ databases">
        <title>Aphanomyces genome sequencing and annotation.</title>
        <authorList>
            <person name="Minardi D."/>
            <person name="Oidtmann B."/>
            <person name="Van Der Giezen M."/>
            <person name="Studholme D.J."/>
        </authorList>
    </citation>
    <scope>NUCLEOTIDE SEQUENCE [LARGE SCALE GENOMIC DNA]</scope>
    <source>
        <strain evidence="2 3">NJM0002</strain>
    </source>
</reference>
<dbReference type="VEuPathDB" id="FungiDB:H310_13064"/>
<feature type="coiled-coil region" evidence="1">
    <location>
        <begin position="1"/>
        <end position="28"/>
    </location>
</feature>